<evidence type="ECO:0000256" key="1">
    <source>
        <dbReference type="ARBA" id="ARBA00001231"/>
    </source>
</evidence>
<keyword evidence="9" id="KW-1185">Reference proteome</keyword>
<organism evidence="8 9">
    <name type="scientific">Flavobacterium ponti</name>
    <dbReference type="NCBI Taxonomy" id="665133"/>
    <lineage>
        <taxon>Bacteria</taxon>
        <taxon>Pseudomonadati</taxon>
        <taxon>Bacteroidota</taxon>
        <taxon>Flavobacteriia</taxon>
        <taxon>Flavobacteriales</taxon>
        <taxon>Flavobacteriaceae</taxon>
        <taxon>Flavobacterium</taxon>
    </lineage>
</organism>
<dbReference type="InterPro" id="IPR012338">
    <property type="entry name" value="Beta-lactam/transpept-like"/>
</dbReference>
<evidence type="ECO:0000259" key="7">
    <source>
        <dbReference type="Pfam" id="PF00933"/>
    </source>
</evidence>
<dbReference type="EMBL" id="JBHSGW010000025">
    <property type="protein sequence ID" value="MFC4740046.1"/>
    <property type="molecule type" value="Genomic_DNA"/>
</dbReference>
<evidence type="ECO:0000313" key="9">
    <source>
        <dbReference type="Proteomes" id="UP001595885"/>
    </source>
</evidence>
<gene>
    <name evidence="8" type="ORF">ACFO3U_08570</name>
</gene>
<dbReference type="InterPro" id="IPR017853">
    <property type="entry name" value="GH"/>
</dbReference>
<comment type="catalytic activity">
    <reaction evidence="1">
        <text>Hydrolysis of terminal non-reducing N-acetyl-D-hexosamine residues in N-acetyl-beta-D-hexosaminides.</text>
        <dbReference type="EC" id="3.2.1.52"/>
    </reaction>
</comment>
<accession>A0ABV9P4B8</accession>
<dbReference type="Proteomes" id="UP001595885">
    <property type="component" value="Unassembled WGS sequence"/>
</dbReference>
<feature type="domain" description="Beta-lactamase-related" evidence="6">
    <location>
        <begin position="600"/>
        <end position="955"/>
    </location>
</feature>
<proteinExistence type="inferred from homology"/>
<dbReference type="InterPro" id="IPR001466">
    <property type="entry name" value="Beta-lactam-related"/>
</dbReference>
<evidence type="ECO:0000256" key="2">
    <source>
        <dbReference type="ARBA" id="ARBA00005336"/>
    </source>
</evidence>
<dbReference type="Gene3D" id="3.20.20.300">
    <property type="entry name" value="Glycoside hydrolase, family 3, N-terminal domain"/>
    <property type="match status" value="1"/>
</dbReference>
<sequence length="975" mass="111031">MLKYNLVLLFVLVSLFNYNRPIHFSEKEKIEVKDIYEEQRWIDSVYKKMTFEEKVGQLFMVAAYSNKDEAHYRSIDKLVTDYKIGGLIFFQGGPVRQAELTNRYQSKSKVPMLVGIDAEWGLSMRLDSTYKYPWNMTLGAIKDNSLIEKMGEQMAEQSKRLGINFTFSPVVDINTNSNNPIIGNRSFGETREIVADKALAYMNGLQKNGVFATAKHFPGHGDTSSDSHHTLPTVAFSKARIDSVEIYPYRKLIEKGLASVMVAHLNVPSLESQENLPSSLSSKVVTDILKNDLKFNGLIFTDALNMKGASNFKQPGDIDLAAFLAGNDVLLFAEDVPKAVLKFKEAFKKKTLTEKRLAYSVKKILKYKFKAGLKHYKPIALENLYEDLNKSEYDALNEKLFENAITTLQNKDEIIPITSLKTEKIAYVKIGDDSSDVFLNYLNEYAKVDEIKESTIELTLAKLQEYTKVIIGFHKADNIWKKNNPTFEEIRWINSILKQKKTILTFFTRPYSLPPTLDYASLEGLIMAYQNNNFTQKIVPEIIFGSTASKGRIPVSINDNFTVNSGIDTKEMKRLGFDVPENQGIDGSNLSKIDSIVKMAIDQKMTPGAQIVIARRGKVIYQKSFGNHTYTDNIPVQDDDLYDVASLTKILSTLPNLMQVYDKEEITLDEKLGNMLPVFKGSNKEDATLLDMLTHQARFQPWEAFYLKTLDETKHPNAKFYRKTQSKEFPYKVAENLYLRKDFNDTIINTIANSKLLPSKQYKYSDFSFILLKEYLELKTQKKLDVLANNNFYSLMGMNHTTYKPLEKFPLNQIIPTEEDKYYRYQTVQGNVHDMAAAMQGGVSGHAGLFSNALDVAKMMQMYLQNGTYGNNRFFSEKTMNAFNTCYFCDEDNRRGVGFDKPQLGTAGPTCGCLSMTSFGHTGFTGTMAWADPEKEIVYVFLSNRTYPDSNAANRLSRANIRENIQKIIYESIRD</sequence>
<dbReference type="Gene3D" id="3.40.710.10">
    <property type="entry name" value="DD-peptidase/beta-lactamase superfamily"/>
    <property type="match status" value="1"/>
</dbReference>
<protein>
    <recommendedName>
        <fullName evidence="3">beta-N-acetylhexosaminidase</fullName>
        <ecNumber evidence="3">3.2.1.52</ecNumber>
    </recommendedName>
</protein>
<name>A0ABV9P4B8_9FLAO</name>
<evidence type="ECO:0000259" key="6">
    <source>
        <dbReference type="Pfam" id="PF00144"/>
    </source>
</evidence>
<dbReference type="InterPro" id="IPR050226">
    <property type="entry name" value="NagZ_Beta-hexosaminidase"/>
</dbReference>
<dbReference type="PRINTS" id="PR00133">
    <property type="entry name" value="GLHYDRLASE3"/>
</dbReference>
<evidence type="ECO:0000256" key="4">
    <source>
        <dbReference type="ARBA" id="ARBA00022801"/>
    </source>
</evidence>
<dbReference type="EC" id="3.2.1.52" evidence="3"/>
<dbReference type="SUPFAM" id="SSF56601">
    <property type="entry name" value="beta-lactamase/transpeptidase-like"/>
    <property type="match status" value="1"/>
</dbReference>
<dbReference type="InterPro" id="IPR019800">
    <property type="entry name" value="Glyco_hydro_3_AS"/>
</dbReference>
<keyword evidence="4 8" id="KW-0378">Hydrolase</keyword>
<evidence type="ECO:0000313" key="8">
    <source>
        <dbReference type="EMBL" id="MFC4740046.1"/>
    </source>
</evidence>
<dbReference type="SUPFAM" id="SSF51445">
    <property type="entry name" value="(Trans)glycosidases"/>
    <property type="match status" value="1"/>
</dbReference>
<dbReference type="InterPro" id="IPR036962">
    <property type="entry name" value="Glyco_hydro_3_N_sf"/>
</dbReference>
<dbReference type="Pfam" id="PF00144">
    <property type="entry name" value="Beta-lactamase"/>
    <property type="match status" value="1"/>
</dbReference>
<keyword evidence="5" id="KW-0326">Glycosidase</keyword>
<dbReference type="RefSeq" id="WP_379740634.1">
    <property type="nucleotide sequence ID" value="NZ_JBHSGW010000025.1"/>
</dbReference>
<comment type="caution">
    <text evidence="8">The sequence shown here is derived from an EMBL/GenBank/DDBJ whole genome shotgun (WGS) entry which is preliminary data.</text>
</comment>
<feature type="domain" description="Glycoside hydrolase family 3 N-terminal" evidence="7">
    <location>
        <begin position="50"/>
        <end position="366"/>
    </location>
</feature>
<dbReference type="InterPro" id="IPR001764">
    <property type="entry name" value="Glyco_hydro_3_N"/>
</dbReference>
<reference evidence="9" key="1">
    <citation type="journal article" date="2019" name="Int. J. Syst. Evol. Microbiol.">
        <title>The Global Catalogue of Microorganisms (GCM) 10K type strain sequencing project: providing services to taxonomists for standard genome sequencing and annotation.</title>
        <authorList>
            <consortium name="The Broad Institute Genomics Platform"/>
            <consortium name="The Broad Institute Genome Sequencing Center for Infectious Disease"/>
            <person name="Wu L."/>
            <person name="Ma J."/>
        </authorList>
    </citation>
    <scope>NUCLEOTIDE SEQUENCE [LARGE SCALE GENOMIC DNA]</scope>
    <source>
        <strain evidence="9">CCUG 50349</strain>
    </source>
</reference>
<dbReference type="GO" id="GO:0016787">
    <property type="term" value="F:hydrolase activity"/>
    <property type="evidence" value="ECO:0007669"/>
    <property type="project" value="UniProtKB-KW"/>
</dbReference>
<dbReference type="PROSITE" id="PS00775">
    <property type="entry name" value="GLYCOSYL_HYDROL_F3"/>
    <property type="match status" value="1"/>
</dbReference>
<dbReference type="PANTHER" id="PTHR30480">
    <property type="entry name" value="BETA-HEXOSAMINIDASE-RELATED"/>
    <property type="match status" value="1"/>
</dbReference>
<dbReference type="Pfam" id="PF00933">
    <property type="entry name" value="Glyco_hydro_3"/>
    <property type="match status" value="1"/>
</dbReference>
<comment type="similarity">
    <text evidence="2">Belongs to the glycosyl hydrolase 3 family.</text>
</comment>
<evidence type="ECO:0000256" key="5">
    <source>
        <dbReference type="ARBA" id="ARBA00023295"/>
    </source>
</evidence>
<evidence type="ECO:0000256" key="3">
    <source>
        <dbReference type="ARBA" id="ARBA00012663"/>
    </source>
</evidence>
<dbReference type="PANTHER" id="PTHR30480:SF13">
    <property type="entry name" value="BETA-HEXOSAMINIDASE"/>
    <property type="match status" value="1"/>
</dbReference>